<dbReference type="EMBL" id="CP000356">
    <property type="protein sequence ID" value="ABF53801.1"/>
    <property type="molecule type" value="Genomic_DNA"/>
</dbReference>
<dbReference type="AlphaFoldDB" id="Q1GRC1"/>
<evidence type="ECO:0000256" key="1">
    <source>
        <dbReference type="SAM" id="MobiDB-lite"/>
    </source>
</evidence>
<sequence length="262" mass="27940">MAAKVVRSSRGESDAVSGGGDVRNRPSPNPSRKREGSKADGEAGGRENPLMPGLRIREDGWTAARTRTFLAVLAQSGCVTDAARVAGMSRKAVNDARRRFEPFDRACSTALARALRGLQAVAYERAVVGRETVILRGGQEVERRIMPSDAMLGLLLKRGELGEGGAARTLYARYDGDAAISAEEHMEGWRFDGAGIKYFHPGSARERLADKLYRMRAAAVDEEAESGRCMRCGQLASGAAAARLAVARDAEAEMDAEAGAAA</sequence>
<proteinExistence type="predicted"/>
<dbReference type="HOGENOM" id="CLU_1061314_0_0_5"/>
<feature type="region of interest" description="Disordered" evidence="1">
    <location>
        <begin position="1"/>
        <end position="53"/>
    </location>
</feature>
<evidence type="ECO:0000313" key="3">
    <source>
        <dbReference type="Proteomes" id="UP000006578"/>
    </source>
</evidence>
<reference evidence="2 3" key="1">
    <citation type="journal article" date="2009" name="Proc. Natl. Acad. Sci. U.S.A.">
        <title>The genomic basis of trophic strategy in marine bacteria.</title>
        <authorList>
            <person name="Lauro F.M."/>
            <person name="McDougald D."/>
            <person name="Thomas T."/>
            <person name="Williams T.J."/>
            <person name="Egan S."/>
            <person name="Rice S."/>
            <person name="DeMaere M.Z."/>
            <person name="Ting L."/>
            <person name="Ertan H."/>
            <person name="Johnson J."/>
            <person name="Ferriera S."/>
            <person name="Lapidus A."/>
            <person name="Anderson I."/>
            <person name="Kyrpides N."/>
            <person name="Munk A.C."/>
            <person name="Detter C."/>
            <person name="Han C.S."/>
            <person name="Brown M.V."/>
            <person name="Robb F.T."/>
            <person name="Kjelleberg S."/>
            <person name="Cavicchioli R."/>
        </authorList>
    </citation>
    <scope>NUCLEOTIDE SEQUENCE [LARGE SCALE GENOMIC DNA]</scope>
    <source>
        <strain evidence="3">DSM 13593 / LMG 18877 / RB2256</strain>
    </source>
</reference>
<gene>
    <name evidence="2" type="ordered locus">Sala_2092</name>
</gene>
<accession>Q1GRC1</accession>
<dbReference type="STRING" id="317655.Sala_2092"/>
<evidence type="ECO:0000313" key="2">
    <source>
        <dbReference type="EMBL" id="ABF53801.1"/>
    </source>
</evidence>
<name>Q1GRC1_SPHAL</name>
<organism evidence="2 3">
    <name type="scientific">Sphingopyxis alaskensis (strain DSM 13593 / LMG 18877 / RB2256)</name>
    <name type="common">Sphingomonas alaskensis</name>
    <dbReference type="NCBI Taxonomy" id="317655"/>
    <lineage>
        <taxon>Bacteria</taxon>
        <taxon>Pseudomonadati</taxon>
        <taxon>Pseudomonadota</taxon>
        <taxon>Alphaproteobacteria</taxon>
        <taxon>Sphingomonadales</taxon>
        <taxon>Sphingomonadaceae</taxon>
        <taxon>Sphingopyxis</taxon>
    </lineage>
</organism>
<dbReference type="Proteomes" id="UP000006578">
    <property type="component" value="Chromosome"/>
</dbReference>
<feature type="compositionally biased region" description="Basic and acidic residues" evidence="1">
    <location>
        <begin position="32"/>
        <end position="45"/>
    </location>
</feature>
<protein>
    <submittedName>
        <fullName evidence="2">Uncharacterized protein</fullName>
    </submittedName>
</protein>
<dbReference type="KEGG" id="sal:Sala_2092"/>
<keyword evidence="3" id="KW-1185">Reference proteome</keyword>